<keyword evidence="1" id="KW-0812">Transmembrane</keyword>
<protein>
    <submittedName>
        <fullName evidence="2">Gp8 domain protein</fullName>
    </submittedName>
</protein>
<sequence>MSPGTARLSEVARHVIAPAGIVSTGWPAVRDTCNRLGWEFDGWQDGAGRLILGKRADGLYAADTIVLSIPRQVGKTYLVACIIFALCLIHPGLTVIWTAHRKTTAAETFESFAGMAARPKVDPHIEAVHRARGDEKIMFTNGSRILFGARESGFGRGFSDVDILVFDEAQIMTEGTLEDMAAAQNVAENPLTFMMGTPPRPKDPGEVFTMHRQEALDTLTDETARQTNETALIEMSADRGCNPMDRAQWAKANASFPHRTSERAMLRLRKKLKSLESWCREALGIWDEVSVHQPVVTREAWGELIDVGPGHRVAPDGIGVDMSHGLQISVNACWIEDESAHIEEIWAGTDVAAATAWTAKAAGRRIEVVIDDLSPAAQMIPGLKALGVNVRRSTARDMTKGCGLIASRIKAHTLTHGDQKSVTSAILNAIRRKIGDAGGWGWDRRDSTVVIHPIVAATLALLAATTKRKPPSGNSSRGREAVVL</sequence>
<dbReference type="RefSeq" id="WP_074270274.1">
    <property type="nucleotide sequence ID" value="NZ_FVCV01000008.1"/>
</dbReference>
<reference evidence="2 3" key="1">
    <citation type="submission" date="2016-11" db="EMBL/GenBank/DDBJ databases">
        <authorList>
            <consortium name="Pathogen Informatics"/>
        </authorList>
    </citation>
    <scope>NUCLEOTIDE SEQUENCE [LARGE SCALE GENOMIC DNA]</scope>
    <source>
        <strain evidence="2 3">911</strain>
    </source>
</reference>
<dbReference type="Pfam" id="PF03237">
    <property type="entry name" value="Terminase_6N"/>
    <property type="match status" value="1"/>
</dbReference>
<gene>
    <name evidence="2" type="ORF">SAMEA2259716_04796</name>
</gene>
<evidence type="ECO:0000256" key="1">
    <source>
        <dbReference type="SAM" id="Phobius"/>
    </source>
</evidence>
<dbReference type="Gene3D" id="3.40.50.300">
    <property type="entry name" value="P-loop containing nucleotide triphosphate hydrolases"/>
    <property type="match status" value="1"/>
</dbReference>
<dbReference type="Proteomes" id="UP000190074">
    <property type="component" value="Unassembled WGS sequence"/>
</dbReference>
<dbReference type="AlphaFoldDB" id="A0A1T8SKQ1"/>
<dbReference type="EMBL" id="FVGW01000012">
    <property type="protein sequence ID" value="SKM68839.1"/>
    <property type="molecule type" value="Genomic_DNA"/>
</dbReference>
<dbReference type="InterPro" id="IPR027417">
    <property type="entry name" value="P-loop_NTPase"/>
</dbReference>
<dbReference type="SUPFAM" id="SSF52540">
    <property type="entry name" value="P-loop containing nucleoside triphosphate hydrolases"/>
    <property type="match status" value="1"/>
</dbReference>
<keyword evidence="1" id="KW-0472">Membrane</keyword>
<name>A0A1T8SKQ1_9MYCO</name>
<keyword evidence="1" id="KW-1133">Transmembrane helix</keyword>
<accession>A0A1T8SKQ1</accession>
<evidence type="ECO:0000313" key="3">
    <source>
        <dbReference type="Proteomes" id="UP000190074"/>
    </source>
</evidence>
<feature type="transmembrane region" description="Helical" evidence="1">
    <location>
        <begin position="77"/>
        <end position="99"/>
    </location>
</feature>
<proteinExistence type="predicted"/>
<organism evidence="2 3">
    <name type="scientific">Mycobacteroides abscessus subsp. massiliense</name>
    <dbReference type="NCBI Taxonomy" id="1962118"/>
    <lineage>
        <taxon>Bacteria</taxon>
        <taxon>Bacillati</taxon>
        <taxon>Actinomycetota</taxon>
        <taxon>Actinomycetes</taxon>
        <taxon>Mycobacteriales</taxon>
        <taxon>Mycobacteriaceae</taxon>
        <taxon>Mycobacteroides</taxon>
        <taxon>Mycobacteroides abscessus</taxon>
    </lineage>
</organism>
<evidence type="ECO:0000313" key="2">
    <source>
        <dbReference type="EMBL" id="SKM68839.1"/>
    </source>
</evidence>